<sequence length="54" mass="5882">MEARRSPTGATATGAIRSNKSAIAKRACDQCKFRKIKARHPPPPPPPPLPSYQK</sequence>
<dbReference type="Proteomes" id="UP000009886">
    <property type="component" value="Unassembled WGS sequence"/>
</dbReference>
<feature type="compositionally biased region" description="Pro residues" evidence="1">
    <location>
        <begin position="41"/>
        <end position="54"/>
    </location>
</feature>
<organism evidence="2 3">
    <name type="scientific">Penicillium digitatum (strain Pd1 / CECT 20795)</name>
    <name type="common">Green mold</name>
    <dbReference type="NCBI Taxonomy" id="1170230"/>
    <lineage>
        <taxon>Eukaryota</taxon>
        <taxon>Fungi</taxon>
        <taxon>Dikarya</taxon>
        <taxon>Ascomycota</taxon>
        <taxon>Pezizomycotina</taxon>
        <taxon>Eurotiomycetes</taxon>
        <taxon>Eurotiomycetidae</taxon>
        <taxon>Eurotiales</taxon>
        <taxon>Aspergillaceae</taxon>
        <taxon>Penicillium</taxon>
    </lineage>
</organism>
<evidence type="ECO:0000256" key="1">
    <source>
        <dbReference type="SAM" id="MobiDB-lite"/>
    </source>
</evidence>
<dbReference type="VEuPathDB" id="FungiDB:PDIP_18640"/>
<comment type="caution">
    <text evidence="2">The sequence shown here is derived from an EMBL/GenBank/DDBJ whole genome shotgun (WGS) entry which is preliminary data.</text>
</comment>
<feature type="region of interest" description="Disordered" evidence="1">
    <location>
        <begin position="35"/>
        <end position="54"/>
    </location>
</feature>
<proteinExistence type="predicted"/>
<gene>
    <name evidence="2" type="ORF">PDIP_18640</name>
</gene>
<name>K9H000_PEND1</name>
<evidence type="ECO:0000313" key="2">
    <source>
        <dbReference type="EMBL" id="EKV20203.1"/>
    </source>
</evidence>
<feature type="compositionally biased region" description="Polar residues" evidence="1">
    <location>
        <begin position="8"/>
        <end position="21"/>
    </location>
</feature>
<accession>K9H000</accession>
<feature type="region of interest" description="Disordered" evidence="1">
    <location>
        <begin position="1"/>
        <end position="23"/>
    </location>
</feature>
<dbReference type="KEGG" id="pdp:PDIP_18640"/>
<dbReference type="AlphaFoldDB" id="K9H000"/>
<dbReference type="EMBL" id="AKCU01000132">
    <property type="protein sequence ID" value="EKV20203.1"/>
    <property type="molecule type" value="Genomic_DNA"/>
</dbReference>
<dbReference type="HOGENOM" id="CLU_3125551_0_0_1"/>
<evidence type="ECO:0000313" key="3">
    <source>
        <dbReference type="Proteomes" id="UP000009886"/>
    </source>
</evidence>
<reference evidence="3" key="1">
    <citation type="journal article" date="2012" name="BMC Genomics">
        <title>Genome sequence of the necrotrophic fungus Penicillium digitatum, the main postharvest pathogen of citrus.</title>
        <authorList>
            <person name="Marcet-Houben M."/>
            <person name="Ballester A.-R."/>
            <person name="de la Fuente B."/>
            <person name="Harries E."/>
            <person name="Marcos J.F."/>
            <person name="Gonzalez-Candelas L."/>
            <person name="Gabaldon T."/>
        </authorList>
    </citation>
    <scope>NUCLEOTIDE SEQUENCE [LARGE SCALE GENOMIC DNA]</scope>
    <source>
        <strain evidence="3">Pd1 / CECT 20795</strain>
    </source>
</reference>
<protein>
    <submittedName>
        <fullName evidence="2">Uncharacterized protein</fullName>
    </submittedName>
</protein>